<protein>
    <submittedName>
        <fullName evidence="1">Uncharacterized protein</fullName>
    </submittedName>
</protein>
<keyword evidence="2" id="KW-1185">Reference proteome</keyword>
<dbReference type="Proteomes" id="UP000307720">
    <property type="component" value="Unassembled WGS sequence"/>
</dbReference>
<proteinExistence type="predicted"/>
<evidence type="ECO:0000313" key="1">
    <source>
        <dbReference type="EMBL" id="TGX98237.1"/>
    </source>
</evidence>
<comment type="caution">
    <text evidence="1">The sequence shown here is derived from an EMBL/GenBank/DDBJ whole genome shotgun (WGS) entry which is preliminary data.</text>
</comment>
<dbReference type="EMBL" id="SRZB01000020">
    <property type="protein sequence ID" value="TGX98237.1"/>
    <property type="molecule type" value="Genomic_DNA"/>
</dbReference>
<accession>A0AC61QZ42</accession>
<organism evidence="1 2">
    <name type="scientific">Hominisplanchenecus murintestinalis</name>
    <dbReference type="NCBI Taxonomy" id="2941517"/>
    <lineage>
        <taxon>Bacteria</taxon>
        <taxon>Bacillati</taxon>
        <taxon>Bacillota</taxon>
        <taxon>Clostridia</taxon>
        <taxon>Lachnospirales</taxon>
        <taxon>Lachnospiraceae</taxon>
        <taxon>Hominisplanchenecus</taxon>
    </lineage>
</organism>
<evidence type="ECO:0000313" key="2">
    <source>
        <dbReference type="Proteomes" id="UP000307720"/>
    </source>
</evidence>
<sequence length="143" mass="16717">MSDTKTEIIGAEEDLIQIKTEGREMKQKLMAEQEEIQQENLSLKTDTLILHSDKERLLRDVRKATDEKEQIQVKKEGFLEDIGVLDKEFEKRLDFINVLDKLKALFYKLLSMIPLVREFAKFVEEKKDIRAASPYGYTPLGRL</sequence>
<name>A0AC61QZ42_9FIRM</name>
<reference evidence="1" key="1">
    <citation type="submission" date="2019-04" db="EMBL/GenBank/DDBJ databases">
        <title>Microbes associate with the intestines of laboratory mice.</title>
        <authorList>
            <person name="Navarre W."/>
            <person name="Wong E."/>
            <person name="Huang K."/>
            <person name="Tropini C."/>
            <person name="Ng K."/>
            <person name="Yu B."/>
        </authorList>
    </citation>
    <scope>NUCLEOTIDE SEQUENCE</scope>
    <source>
        <strain evidence="1">NM72_1-8</strain>
    </source>
</reference>
<gene>
    <name evidence="1" type="ORF">E5357_09770</name>
</gene>